<evidence type="ECO:0000256" key="2">
    <source>
        <dbReference type="ARBA" id="ARBA00013855"/>
    </source>
</evidence>
<proteinExistence type="inferred from homology"/>
<comment type="function">
    <text evidence="5">Involved in formation and maintenance of cell shape.</text>
</comment>
<dbReference type="PANTHER" id="PTHR34138">
    <property type="entry name" value="CELL SHAPE-DETERMINING PROTEIN MREC"/>
    <property type="match status" value="1"/>
</dbReference>
<evidence type="ECO:0000259" key="7">
    <source>
        <dbReference type="Pfam" id="PF04085"/>
    </source>
</evidence>
<evidence type="ECO:0000256" key="4">
    <source>
        <dbReference type="ARBA" id="ARBA00032089"/>
    </source>
</evidence>
<evidence type="ECO:0000313" key="9">
    <source>
        <dbReference type="Proteomes" id="UP000070442"/>
    </source>
</evidence>
<dbReference type="OrthoDB" id="9792313at2"/>
<dbReference type="InterPro" id="IPR042175">
    <property type="entry name" value="Cell/Rod_MreC_2"/>
</dbReference>
<evidence type="ECO:0000256" key="3">
    <source>
        <dbReference type="ARBA" id="ARBA00022960"/>
    </source>
</evidence>
<evidence type="ECO:0000256" key="5">
    <source>
        <dbReference type="PIRNR" id="PIRNR038471"/>
    </source>
</evidence>
<dbReference type="InterPro" id="IPR055342">
    <property type="entry name" value="MreC_beta-barrel_core"/>
</dbReference>
<dbReference type="Pfam" id="PF04085">
    <property type="entry name" value="MreC"/>
    <property type="match status" value="1"/>
</dbReference>
<evidence type="ECO:0000256" key="1">
    <source>
        <dbReference type="ARBA" id="ARBA00009369"/>
    </source>
</evidence>
<dbReference type="Proteomes" id="UP000070442">
    <property type="component" value="Unassembled WGS sequence"/>
</dbReference>
<dbReference type="Gene3D" id="2.40.10.350">
    <property type="entry name" value="Rod shape-determining protein MreC, domain 2"/>
    <property type="match status" value="1"/>
</dbReference>
<evidence type="ECO:0000256" key="6">
    <source>
        <dbReference type="SAM" id="Coils"/>
    </source>
</evidence>
<feature type="domain" description="Rod shape-determining protein MreC beta-barrel core" evidence="7">
    <location>
        <begin position="123"/>
        <end position="275"/>
    </location>
</feature>
<dbReference type="InterPro" id="IPR007221">
    <property type="entry name" value="MreC"/>
</dbReference>
<name>A0A134AC16_9FIRM</name>
<comment type="similarity">
    <text evidence="1 5">Belongs to the MreC family.</text>
</comment>
<dbReference type="InterPro" id="IPR042177">
    <property type="entry name" value="Cell/Rod_1"/>
</dbReference>
<dbReference type="RefSeq" id="WP_068369821.1">
    <property type="nucleotide sequence ID" value="NZ_KQ960182.1"/>
</dbReference>
<dbReference type="GO" id="GO:0008360">
    <property type="term" value="P:regulation of cell shape"/>
    <property type="evidence" value="ECO:0007669"/>
    <property type="project" value="UniProtKB-KW"/>
</dbReference>
<dbReference type="PIRSF" id="PIRSF038471">
    <property type="entry name" value="MreC"/>
    <property type="match status" value="1"/>
</dbReference>
<organism evidence="8 9">
    <name type="scientific">Aedoeadaptatus coxii</name>
    <dbReference type="NCBI Taxonomy" id="755172"/>
    <lineage>
        <taxon>Bacteria</taxon>
        <taxon>Bacillati</taxon>
        <taxon>Bacillota</taxon>
        <taxon>Tissierellia</taxon>
        <taxon>Tissierellales</taxon>
        <taxon>Peptoniphilaceae</taxon>
        <taxon>Aedoeadaptatus</taxon>
    </lineage>
</organism>
<dbReference type="GO" id="GO:0005886">
    <property type="term" value="C:plasma membrane"/>
    <property type="evidence" value="ECO:0007669"/>
    <property type="project" value="TreeGrafter"/>
</dbReference>
<accession>A0A134AC16</accession>
<keyword evidence="3 5" id="KW-0133">Cell shape</keyword>
<reference evidence="9" key="1">
    <citation type="submission" date="2016-01" db="EMBL/GenBank/DDBJ databases">
        <authorList>
            <person name="Mitreva M."/>
            <person name="Pepin K.H."/>
            <person name="Mihindukulasuriya K.A."/>
            <person name="Fulton R."/>
            <person name="Fronick C."/>
            <person name="O'Laughlin M."/>
            <person name="Miner T."/>
            <person name="Herter B."/>
            <person name="Rosa B.A."/>
            <person name="Cordes M."/>
            <person name="Tomlinson C."/>
            <person name="Wollam A."/>
            <person name="Palsikar V.B."/>
            <person name="Mardis E.R."/>
            <person name="Wilson R.K."/>
        </authorList>
    </citation>
    <scope>NUCLEOTIDE SEQUENCE [LARGE SCALE GENOMIC DNA]</scope>
    <source>
        <strain evidence="9">DNF00729</strain>
    </source>
</reference>
<dbReference type="Gene3D" id="2.40.10.340">
    <property type="entry name" value="Rod shape-determining protein MreC, domain 1"/>
    <property type="match status" value="1"/>
</dbReference>
<evidence type="ECO:0000313" key="8">
    <source>
        <dbReference type="EMBL" id="KXB65246.1"/>
    </source>
</evidence>
<feature type="coiled-coil region" evidence="6">
    <location>
        <begin position="69"/>
        <end position="99"/>
    </location>
</feature>
<keyword evidence="9" id="KW-1185">Reference proteome</keyword>
<dbReference type="PATRIC" id="fig|755172.3.peg.1713"/>
<dbReference type="EMBL" id="LSDG01000045">
    <property type="protein sequence ID" value="KXB65246.1"/>
    <property type="molecule type" value="Genomic_DNA"/>
</dbReference>
<dbReference type="PANTHER" id="PTHR34138:SF1">
    <property type="entry name" value="CELL SHAPE-DETERMINING PROTEIN MREC"/>
    <property type="match status" value="1"/>
</dbReference>
<comment type="caution">
    <text evidence="8">The sequence shown here is derived from an EMBL/GenBank/DDBJ whole genome shotgun (WGS) entry which is preliminary data.</text>
</comment>
<gene>
    <name evidence="8" type="ORF">HMPREF1863_01754</name>
</gene>
<dbReference type="AlphaFoldDB" id="A0A134AC16"/>
<dbReference type="STRING" id="755172.HMPREF1863_01754"/>
<keyword evidence="6" id="KW-0175">Coiled coil</keyword>
<sequence>MNPLKTIRKHWIYRGAAVIVSLFLGFTTPGHDVLRASEIGILMAVSPVSNTVSVAFGYVAESADSLIHVTSLRRDNRKMERELAALREENKNLQDIVNRSTFLSNAQAIRNNRKDKPVEARITAKSSGMYFSRFSINKGSHNGVKVGDTVVSAMGKGSDASIEGIVGYVTEVSPFQSKVRSIIDEDCAISFRSIRTGDGGVLRGEKQTLNGYAFDLYADLVVGDTLFTTGIGDHFAPNLYIGSVTEVSTDEDKMVKNVKVKSGINFHKLYDVFVLTGAR</sequence>
<protein>
    <recommendedName>
        <fullName evidence="2 5">Cell shape-determining protein MreC</fullName>
    </recommendedName>
    <alternativeName>
        <fullName evidence="4 5">Cell shape protein MreC</fullName>
    </alternativeName>
</protein>